<dbReference type="Proteomes" id="UP000610558">
    <property type="component" value="Unassembled WGS sequence"/>
</dbReference>
<dbReference type="Gene3D" id="3.40.50.300">
    <property type="entry name" value="P-loop containing nucleotide triphosphate hydrolases"/>
    <property type="match status" value="1"/>
</dbReference>
<evidence type="ECO:0000256" key="6">
    <source>
        <dbReference type="ARBA" id="ARBA00022741"/>
    </source>
</evidence>
<dbReference type="InterPro" id="IPR047040">
    <property type="entry name" value="FlhF__GTPase_dom"/>
</dbReference>
<dbReference type="SMART" id="SM00962">
    <property type="entry name" value="SRP54"/>
    <property type="match status" value="1"/>
</dbReference>
<name>A0A927C230_9GAMM</name>
<evidence type="ECO:0000256" key="2">
    <source>
        <dbReference type="ARBA" id="ARBA00008531"/>
    </source>
</evidence>
<dbReference type="GO" id="GO:0015031">
    <property type="term" value="P:protein transport"/>
    <property type="evidence" value="ECO:0007669"/>
    <property type="project" value="UniProtKB-KW"/>
</dbReference>
<dbReference type="SMART" id="SM00382">
    <property type="entry name" value="AAA"/>
    <property type="match status" value="1"/>
</dbReference>
<evidence type="ECO:0000256" key="1">
    <source>
        <dbReference type="ARBA" id="ARBA00004413"/>
    </source>
</evidence>
<keyword evidence="6" id="KW-0547">Nucleotide-binding</keyword>
<dbReference type="InterPro" id="IPR020006">
    <property type="entry name" value="FlhF"/>
</dbReference>
<dbReference type="InterPro" id="IPR000897">
    <property type="entry name" value="SRP54_GTPase_dom"/>
</dbReference>
<keyword evidence="9" id="KW-0342">GTP-binding</keyword>
<evidence type="ECO:0000256" key="9">
    <source>
        <dbReference type="ARBA" id="ARBA00023134"/>
    </source>
</evidence>
<dbReference type="EMBL" id="JACXLD010000002">
    <property type="protein sequence ID" value="MBD2858447.1"/>
    <property type="molecule type" value="Genomic_DNA"/>
</dbReference>
<dbReference type="Pfam" id="PF00448">
    <property type="entry name" value="SRP54"/>
    <property type="match status" value="1"/>
</dbReference>
<dbReference type="SUPFAM" id="SSF52540">
    <property type="entry name" value="P-loop containing nucleoside triphosphate hydrolases"/>
    <property type="match status" value="1"/>
</dbReference>
<feature type="domain" description="SRP54-type proteins GTP-binding" evidence="16">
    <location>
        <begin position="212"/>
        <end position="404"/>
    </location>
</feature>
<dbReference type="AlphaFoldDB" id="A0A927C230"/>
<feature type="region of interest" description="Disordered" evidence="14">
    <location>
        <begin position="97"/>
        <end position="117"/>
    </location>
</feature>
<keyword evidence="17" id="KW-0282">Flagellum</keyword>
<dbReference type="NCBIfam" id="TIGR03499">
    <property type="entry name" value="FlhF"/>
    <property type="match status" value="1"/>
</dbReference>
<protein>
    <recommendedName>
        <fullName evidence="3 13">Flagellar biosynthesis protein FlhF</fullName>
    </recommendedName>
</protein>
<comment type="similarity">
    <text evidence="2">Belongs to the GTP-binding SRP family.</text>
</comment>
<keyword evidence="17" id="KW-0966">Cell projection</keyword>
<keyword evidence="4" id="KW-0813">Transport</keyword>
<comment type="caution">
    <text evidence="17">The sequence shown here is derived from an EMBL/GenBank/DDBJ whole genome shotgun (WGS) entry which is preliminary data.</text>
</comment>
<feature type="domain" description="AAA+ ATPase" evidence="15">
    <location>
        <begin position="211"/>
        <end position="367"/>
    </location>
</feature>
<dbReference type="RefSeq" id="WP_190763279.1">
    <property type="nucleotide sequence ID" value="NZ_JACXLD010000002.1"/>
</dbReference>
<keyword evidence="18" id="KW-1185">Reference proteome</keyword>
<dbReference type="Gene3D" id="1.20.120.1380">
    <property type="entry name" value="Flagellar FlhF biosynthesis protein, N domain"/>
    <property type="match status" value="1"/>
</dbReference>
<gene>
    <name evidence="17" type="primary">flhF</name>
    <name evidence="17" type="ORF">IB286_05435</name>
</gene>
<evidence type="ECO:0000256" key="8">
    <source>
        <dbReference type="ARBA" id="ARBA00022927"/>
    </source>
</evidence>
<dbReference type="GO" id="GO:0005525">
    <property type="term" value="F:GTP binding"/>
    <property type="evidence" value="ECO:0007669"/>
    <property type="project" value="UniProtKB-UniRule"/>
</dbReference>
<dbReference type="CDD" id="cd17873">
    <property type="entry name" value="FlhF"/>
    <property type="match status" value="1"/>
</dbReference>
<evidence type="ECO:0000256" key="14">
    <source>
        <dbReference type="SAM" id="MobiDB-lite"/>
    </source>
</evidence>
<evidence type="ECO:0000256" key="5">
    <source>
        <dbReference type="ARBA" id="ARBA00022475"/>
    </source>
</evidence>
<evidence type="ECO:0000313" key="17">
    <source>
        <dbReference type="EMBL" id="MBD2858447.1"/>
    </source>
</evidence>
<keyword evidence="8" id="KW-0653">Protein transport</keyword>
<evidence type="ECO:0000256" key="13">
    <source>
        <dbReference type="NCBIfam" id="TIGR03499"/>
    </source>
</evidence>
<evidence type="ECO:0000256" key="11">
    <source>
        <dbReference type="ARBA" id="ARBA00023225"/>
    </source>
</evidence>
<dbReference type="GO" id="GO:0003924">
    <property type="term" value="F:GTPase activity"/>
    <property type="evidence" value="ECO:0007669"/>
    <property type="project" value="UniProtKB-UniRule"/>
</dbReference>
<organism evidence="17 18">
    <name type="scientific">Spongiibacter pelagi</name>
    <dbReference type="NCBI Taxonomy" id="2760804"/>
    <lineage>
        <taxon>Bacteria</taxon>
        <taxon>Pseudomonadati</taxon>
        <taxon>Pseudomonadota</taxon>
        <taxon>Gammaproteobacteria</taxon>
        <taxon>Cellvibrionales</taxon>
        <taxon>Spongiibacteraceae</taxon>
        <taxon>Spongiibacter</taxon>
    </lineage>
</organism>
<dbReference type="PANTHER" id="PTHR43134:SF3">
    <property type="entry name" value="FLAGELLAR BIOSYNTHESIS PROTEIN FLHF"/>
    <property type="match status" value="1"/>
</dbReference>
<sequence>MNVKKYRAANSDQAMRMIRRAHGSDVAILDCYNVPGGVEVVVSLDEISTAPLELPNSQASFKAHMNEAREHEAQADSISSAAAKGGEQKANAIRAQLKQQMGDDARSDNAVERQTPQLAWSQDQELLAMKQELAAMKSMLLGQLKEQDWHQASQKQPAQRELNRFMEAIDLDPAVARNIAKEIPEQEDIRLQREMLKALLINKLPIMTPPSRGAIAFVGPQGAGKTTTIAKIATQHVMRHGRDDIAILTADMHRVGAQEQLRAYGNILQIPVYSAASNEEAAKTFRLLQNKSLVLVDTTGLSFRDKAGLTELENLLGQLPGVNRFLVLPSDSEAYVQSEIINAYSALSPSGAVLSRLDETMRLGASLSNLIQHRLPVVWCSNGPKVPNNLSSANAEKLVNLAIKMARPFEVSQSKETTSKASGSFNAFC</sequence>
<evidence type="ECO:0000256" key="12">
    <source>
        <dbReference type="ARBA" id="ARBA00025337"/>
    </source>
</evidence>
<keyword evidence="17" id="KW-0969">Cilium</keyword>
<keyword evidence="5" id="KW-1003">Cell membrane</keyword>
<evidence type="ECO:0000313" key="18">
    <source>
        <dbReference type="Proteomes" id="UP000610558"/>
    </source>
</evidence>
<evidence type="ECO:0000256" key="3">
    <source>
        <dbReference type="ARBA" id="ARBA00014919"/>
    </source>
</evidence>
<accession>A0A927C230</accession>
<dbReference type="GO" id="GO:0005886">
    <property type="term" value="C:plasma membrane"/>
    <property type="evidence" value="ECO:0007669"/>
    <property type="project" value="UniProtKB-SubCell"/>
</dbReference>
<dbReference type="GO" id="GO:0005047">
    <property type="term" value="F:signal recognition particle binding"/>
    <property type="evidence" value="ECO:0007669"/>
    <property type="project" value="TreeGrafter"/>
</dbReference>
<evidence type="ECO:0000259" key="16">
    <source>
        <dbReference type="SMART" id="SM00962"/>
    </source>
</evidence>
<keyword evidence="7" id="KW-1005">Bacterial flagellum biogenesis</keyword>
<evidence type="ECO:0000256" key="10">
    <source>
        <dbReference type="ARBA" id="ARBA00023136"/>
    </source>
</evidence>
<evidence type="ECO:0000259" key="15">
    <source>
        <dbReference type="SMART" id="SM00382"/>
    </source>
</evidence>
<keyword evidence="11" id="KW-1006">Bacterial flagellum protein export</keyword>
<dbReference type="GO" id="GO:0044781">
    <property type="term" value="P:bacterial-type flagellum organization"/>
    <property type="evidence" value="ECO:0007669"/>
    <property type="project" value="UniProtKB-UniRule"/>
</dbReference>
<reference evidence="17" key="1">
    <citation type="submission" date="2020-09" db="EMBL/GenBank/DDBJ databases">
        <authorList>
            <person name="Yoon J.-W."/>
        </authorList>
    </citation>
    <scope>NUCLEOTIDE SEQUENCE</scope>
    <source>
        <strain evidence="17">KMU-158</strain>
    </source>
</reference>
<dbReference type="FunFam" id="3.40.50.300:FF:000695">
    <property type="entry name" value="Flagellar biosynthesis regulator FlhF"/>
    <property type="match status" value="1"/>
</dbReference>
<dbReference type="GO" id="GO:0006614">
    <property type="term" value="P:SRP-dependent cotranslational protein targeting to membrane"/>
    <property type="evidence" value="ECO:0007669"/>
    <property type="project" value="UniProtKB-UniRule"/>
</dbReference>
<evidence type="ECO:0000256" key="4">
    <source>
        <dbReference type="ARBA" id="ARBA00022448"/>
    </source>
</evidence>
<comment type="function">
    <text evidence="12">Necessary for flagellar biosynthesis. May be involved in translocation of the flagellum.</text>
</comment>
<evidence type="ECO:0000256" key="7">
    <source>
        <dbReference type="ARBA" id="ARBA00022795"/>
    </source>
</evidence>
<keyword evidence="10" id="KW-0472">Membrane</keyword>
<feature type="compositionally biased region" description="Basic and acidic residues" evidence="14">
    <location>
        <begin position="101"/>
        <end position="111"/>
    </location>
</feature>
<comment type="subcellular location">
    <subcellularLocation>
        <location evidence="1">Cell membrane</location>
        <topology evidence="1">Peripheral membrane protein</topology>
        <orientation evidence="1">Cytoplasmic side</orientation>
    </subcellularLocation>
</comment>
<dbReference type="InterPro" id="IPR027417">
    <property type="entry name" value="P-loop_NTPase"/>
</dbReference>
<dbReference type="PANTHER" id="PTHR43134">
    <property type="entry name" value="SIGNAL RECOGNITION PARTICLE RECEPTOR SUBUNIT ALPHA"/>
    <property type="match status" value="1"/>
</dbReference>
<dbReference type="InterPro" id="IPR003593">
    <property type="entry name" value="AAA+_ATPase"/>
</dbReference>
<proteinExistence type="inferred from homology"/>